<protein>
    <submittedName>
        <fullName evidence="2">Methyltransferase domain-containing protein</fullName>
    </submittedName>
</protein>
<name>A0ABS9WB92_9PROT</name>
<dbReference type="PANTHER" id="PTHR43861">
    <property type="entry name" value="TRANS-ACONITATE 2-METHYLTRANSFERASE-RELATED"/>
    <property type="match status" value="1"/>
</dbReference>
<evidence type="ECO:0000313" key="3">
    <source>
        <dbReference type="Proteomes" id="UP001201985"/>
    </source>
</evidence>
<gene>
    <name evidence="2" type="ORF">MON41_22925</name>
</gene>
<keyword evidence="3" id="KW-1185">Reference proteome</keyword>
<evidence type="ECO:0000313" key="2">
    <source>
        <dbReference type="EMBL" id="MCI0756493.1"/>
    </source>
</evidence>
<keyword evidence="2" id="KW-0489">Methyltransferase</keyword>
<feature type="domain" description="Methyltransferase type 11" evidence="1">
    <location>
        <begin position="53"/>
        <end position="144"/>
    </location>
</feature>
<dbReference type="PANTHER" id="PTHR43861:SF1">
    <property type="entry name" value="TRANS-ACONITATE 2-METHYLTRANSFERASE"/>
    <property type="match status" value="1"/>
</dbReference>
<evidence type="ECO:0000259" key="1">
    <source>
        <dbReference type="Pfam" id="PF08241"/>
    </source>
</evidence>
<proteinExistence type="predicted"/>
<dbReference type="InterPro" id="IPR029063">
    <property type="entry name" value="SAM-dependent_MTases_sf"/>
</dbReference>
<organism evidence="2 3">
    <name type="scientific">Teichococcus vastitatis</name>
    <dbReference type="NCBI Taxonomy" id="2307076"/>
    <lineage>
        <taxon>Bacteria</taxon>
        <taxon>Pseudomonadati</taxon>
        <taxon>Pseudomonadota</taxon>
        <taxon>Alphaproteobacteria</taxon>
        <taxon>Acetobacterales</taxon>
        <taxon>Roseomonadaceae</taxon>
        <taxon>Roseomonas</taxon>
    </lineage>
</organism>
<dbReference type="SUPFAM" id="SSF53335">
    <property type="entry name" value="S-adenosyl-L-methionine-dependent methyltransferases"/>
    <property type="match status" value="1"/>
</dbReference>
<dbReference type="Pfam" id="PF08241">
    <property type="entry name" value="Methyltransf_11"/>
    <property type="match status" value="1"/>
</dbReference>
<dbReference type="CDD" id="cd02440">
    <property type="entry name" value="AdoMet_MTases"/>
    <property type="match status" value="1"/>
</dbReference>
<comment type="caution">
    <text evidence="2">The sequence shown here is derived from an EMBL/GenBank/DDBJ whole genome shotgun (WGS) entry which is preliminary data.</text>
</comment>
<sequence>MADSTTPVVFLPVQAAYDRWAPGYDSTDNPMVFAARRALDSLAPTLRGRAVVEFGCGTGGNLRLLRRHGAGPLSGFDLSAGMLGVARAAVPSARLWQQDMLHPVPLPDATADAVLFSLTLEHVADPVTPLAEARRLLRPGGRVLVLEIHPYLSLGGVGAHFRDEEGEVRMPVVAHGIADHLNGFARAGLRVAACREWRPRDFGGDRPARLLKRGEAMPILIAFEAVAC</sequence>
<reference evidence="2 3" key="1">
    <citation type="submission" date="2022-03" db="EMBL/GenBank/DDBJ databases">
        <title>Complete genome analysis of Roseomonas KG 17.1 : a prolific producer of plant growth promoters.</title>
        <authorList>
            <person name="Saadouli I."/>
            <person name="Najjari A."/>
            <person name="Mosbah A."/>
            <person name="Ouzari H.I."/>
        </authorList>
    </citation>
    <scope>NUCLEOTIDE SEQUENCE [LARGE SCALE GENOMIC DNA]</scope>
    <source>
        <strain evidence="2 3">KG17-1</strain>
    </source>
</reference>
<dbReference type="GO" id="GO:0032259">
    <property type="term" value="P:methylation"/>
    <property type="evidence" value="ECO:0007669"/>
    <property type="project" value="UniProtKB-KW"/>
</dbReference>
<dbReference type="Proteomes" id="UP001201985">
    <property type="component" value="Unassembled WGS sequence"/>
</dbReference>
<keyword evidence="2" id="KW-0808">Transferase</keyword>
<dbReference type="GO" id="GO:0008168">
    <property type="term" value="F:methyltransferase activity"/>
    <property type="evidence" value="ECO:0007669"/>
    <property type="project" value="UniProtKB-KW"/>
</dbReference>
<dbReference type="Gene3D" id="3.40.50.150">
    <property type="entry name" value="Vaccinia Virus protein VP39"/>
    <property type="match status" value="1"/>
</dbReference>
<accession>A0ABS9WB92</accession>
<dbReference type="RefSeq" id="WP_120009787.1">
    <property type="nucleotide sequence ID" value="NZ_JALBUU010000125.1"/>
</dbReference>
<dbReference type="EMBL" id="JALBUU010000125">
    <property type="protein sequence ID" value="MCI0756493.1"/>
    <property type="molecule type" value="Genomic_DNA"/>
</dbReference>
<dbReference type="InterPro" id="IPR013216">
    <property type="entry name" value="Methyltransf_11"/>
</dbReference>